<dbReference type="InterPro" id="IPR027417">
    <property type="entry name" value="P-loop_NTPase"/>
</dbReference>
<comment type="caution">
    <text evidence="2">The sequence shown here is derived from an EMBL/GenBank/DDBJ whole genome shotgun (WGS) entry which is preliminary data.</text>
</comment>
<proteinExistence type="predicted"/>
<gene>
    <name evidence="2" type="ORF">ATJ97_3137</name>
</gene>
<dbReference type="InterPro" id="IPR003593">
    <property type="entry name" value="AAA+_ATPase"/>
</dbReference>
<dbReference type="SMART" id="SM00382">
    <property type="entry name" value="AAA"/>
    <property type="match status" value="1"/>
</dbReference>
<reference evidence="2 3" key="1">
    <citation type="submission" date="2017-10" db="EMBL/GenBank/DDBJ databases">
        <title>Sequencing the genomes of 1000 actinobacteria strains.</title>
        <authorList>
            <person name="Klenk H.-P."/>
        </authorList>
    </citation>
    <scope>NUCLEOTIDE SEQUENCE [LARGE SCALE GENOMIC DNA]</scope>
    <source>
        <strain evidence="2 3">DSM 21838</strain>
    </source>
</reference>
<accession>A0A2A9EPS9</accession>
<dbReference type="Gene3D" id="3.40.50.300">
    <property type="entry name" value="P-loop containing nucleotide triphosphate hydrolases"/>
    <property type="match status" value="1"/>
</dbReference>
<dbReference type="OrthoDB" id="3171622at2"/>
<sequence length="654" mass="71620">MAERQLSVATAPFTKTAHWRQSTITWSGLKAWMGDPGDSKESGGYLLGELRKTTVDHVDRAGCTALHRRKGSVVSRCVLALDADSATPELVERVKALGVATLVHTTWSHTPDEPRYRILILLDRDVSPEEYRLLARAVMKALGIEQFDTSCEQAERFMFRPATQDPDAYQHWTFDGDPLDVGSWLARQLDRLLDEPDAAPEPAERRSAPVTASAEYAAHVRGVIAWTLGKLDELRDLPNGFTVSWPGAKAPDKEPGEVGWDYGAYLAAQRLVQASNSGIGYSLEDAKRDFTKHAPPADDRYDPEHKWEDAVAFVGDQGTPYQSAAEEFDAVEADEPSSADVNGVRERFARLDLYQLLDPNRPEREWVVHDLVPAGTAVAIVAPAGVGKSLLLLAMALDIARGKPDFAGLVIPQARRVLIVDMENTADDYAERLSSLGITRDNVADLDDRFVLIDLPPLAALDTAEGGRELMSILDAYDIGPGDVVVLDSFQRVTEGKENDSDTARAFYRHTGAVLKKRGVTVVRTDNTGKDAEKGARGTSSKRDDVDLELLLTRDADDPGRLYLKPGKSRLAGIASLTLTQGHDEDGWLIYTASSNPWRAKVDHALQVLAGLDLPSDASQRDTEKAVKGAGHKVPRAALREALKLRRELAGDDQ</sequence>
<dbReference type="EMBL" id="PDJI01000004">
    <property type="protein sequence ID" value="PFG40606.1"/>
    <property type="molecule type" value="Genomic_DNA"/>
</dbReference>
<evidence type="ECO:0000313" key="3">
    <source>
        <dbReference type="Proteomes" id="UP000222106"/>
    </source>
</evidence>
<evidence type="ECO:0000259" key="1">
    <source>
        <dbReference type="SMART" id="SM00382"/>
    </source>
</evidence>
<dbReference type="Pfam" id="PF13481">
    <property type="entry name" value="AAA_25"/>
    <property type="match status" value="1"/>
</dbReference>
<dbReference type="RefSeq" id="WP_143427044.1">
    <property type="nucleotide sequence ID" value="NZ_PDJI01000004.1"/>
</dbReference>
<name>A0A2A9EPS9_9MICO</name>
<keyword evidence="3" id="KW-1185">Reference proteome</keyword>
<organism evidence="2 3">
    <name type="scientific">Georgenia soli</name>
    <dbReference type="NCBI Taxonomy" id="638953"/>
    <lineage>
        <taxon>Bacteria</taxon>
        <taxon>Bacillati</taxon>
        <taxon>Actinomycetota</taxon>
        <taxon>Actinomycetes</taxon>
        <taxon>Micrococcales</taxon>
        <taxon>Bogoriellaceae</taxon>
        <taxon>Georgenia</taxon>
    </lineage>
</organism>
<dbReference type="Proteomes" id="UP000222106">
    <property type="component" value="Unassembled WGS sequence"/>
</dbReference>
<evidence type="ECO:0000313" key="2">
    <source>
        <dbReference type="EMBL" id="PFG40606.1"/>
    </source>
</evidence>
<protein>
    <submittedName>
        <fullName evidence="2">AAA domain-containing protein</fullName>
    </submittedName>
</protein>
<dbReference type="SUPFAM" id="SSF52540">
    <property type="entry name" value="P-loop containing nucleoside triphosphate hydrolases"/>
    <property type="match status" value="1"/>
</dbReference>
<dbReference type="AlphaFoldDB" id="A0A2A9EPS9"/>
<feature type="domain" description="AAA+ ATPase" evidence="1">
    <location>
        <begin position="374"/>
        <end position="554"/>
    </location>
</feature>